<name>A0ABU0F719_9HYPH</name>
<evidence type="ECO:0000256" key="1">
    <source>
        <dbReference type="SAM" id="MobiDB-lite"/>
    </source>
</evidence>
<evidence type="ECO:0000313" key="3">
    <source>
        <dbReference type="Proteomes" id="UP001237448"/>
    </source>
</evidence>
<sequence>MTAESFTSESPFATASDTAHPERRSPVVPSLPSPFQHLEKIMNRWKRPGLSMVVPRGSVVDDRACSKLSRTSSPSATTAGARARPPRSQASSPDATPAPILSTPSIGAHLDTPLAGLSFRNEERTPLNLALEEIEVAIAEVTERSQQRSKGRGV</sequence>
<keyword evidence="3" id="KW-1185">Reference proteome</keyword>
<accession>A0ABU0F719</accession>
<dbReference type="Proteomes" id="UP001237448">
    <property type="component" value="Unassembled WGS sequence"/>
</dbReference>
<dbReference type="EMBL" id="JAUSVK010000001">
    <property type="protein sequence ID" value="MDQ0390412.1"/>
    <property type="molecule type" value="Genomic_DNA"/>
</dbReference>
<feature type="compositionally biased region" description="Low complexity" evidence="1">
    <location>
        <begin position="69"/>
        <end position="88"/>
    </location>
</feature>
<dbReference type="RefSeq" id="WP_307421599.1">
    <property type="nucleotide sequence ID" value="NZ_JAUSVK010000001.1"/>
</dbReference>
<gene>
    <name evidence="2" type="ORF">J3R73_000204</name>
</gene>
<reference evidence="2 3" key="1">
    <citation type="submission" date="2023-07" db="EMBL/GenBank/DDBJ databases">
        <title>Genomic Encyclopedia of Type Strains, Phase IV (KMG-IV): sequencing the most valuable type-strain genomes for metagenomic binning, comparative biology and taxonomic classification.</title>
        <authorList>
            <person name="Goeker M."/>
        </authorList>
    </citation>
    <scope>NUCLEOTIDE SEQUENCE [LARGE SCALE GENOMIC DNA]</scope>
    <source>
        <strain evidence="2 3">DSM 5896</strain>
    </source>
</reference>
<comment type="caution">
    <text evidence="2">The sequence shown here is derived from an EMBL/GenBank/DDBJ whole genome shotgun (WGS) entry which is preliminary data.</text>
</comment>
<feature type="compositionally biased region" description="Polar residues" evidence="1">
    <location>
        <begin position="1"/>
        <end position="17"/>
    </location>
</feature>
<evidence type="ECO:0000313" key="2">
    <source>
        <dbReference type="EMBL" id="MDQ0390412.1"/>
    </source>
</evidence>
<protein>
    <submittedName>
        <fullName evidence="2">Uncharacterized protein</fullName>
    </submittedName>
</protein>
<organism evidence="2 3">
    <name type="scientific">Labrys monachus</name>
    <dbReference type="NCBI Taxonomy" id="217067"/>
    <lineage>
        <taxon>Bacteria</taxon>
        <taxon>Pseudomonadati</taxon>
        <taxon>Pseudomonadota</taxon>
        <taxon>Alphaproteobacteria</taxon>
        <taxon>Hyphomicrobiales</taxon>
        <taxon>Xanthobacteraceae</taxon>
        <taxon>Labrys</taxon>
    </lineage>
</organism>
<feature type="region of interest" description="Disordered" evidence="1">
    <location>
        <begin position="57"/>
        <end position="107"/>
    </location>
</feature>
<feature type="region of interest" description="Disordered" evidence="1">
    <location>
        <begin position="1"/>
        <end position="35"/>
    </location>
</feature>
<proteinExistence type="predicted"/>